<keyword evidence="4" id="KW-0812">Transmembrane</keyword>
<keyword evidence="3" id="KW-1003">Cell membrane</keyword>
<evidence type="ECO:0000313" key="8">
    <source>
        <dbReference type="EMBL" id="QTC89202.1"/>
    </source>
</evidence>
<dbReference type="Pfam" id="PF03743">
    <property type="entry name" value="TrbI"/>
    <property type="match status" value="1"/>
</dbReference>
<keyword evidence="6" id="KW-0472">Membrane</keyword>
<protein>
    <submittedName>
        <fullName evidence="8">Type IV secretion system protein VirB10</fullName>
    </submittedName>
</protein>
<evidence type="ECO:0000313" key="9">
    <source>
        <dbReference type="Proteomes" id="UP000663942"/>
    </source>
</evidence>
<evidence type="ECO:0000256" key="3">
    <source>
        <dbReference type="ARBA" id="ARBA00022475"/>
    </source>
</evidence>
<comment type="subcellular location">
    <subcellularLocation>
        <location evidence="1">Cell membrane</location>
        <topology evidence="1">Single-pass membrane protein</topology>
    </subcellularLocation>
</comment>
<evidence type="ECO:0000256" key="2">
    <source>
        <dbReference type="ARBA" id="ARBA00010265"/>
    </source>
</evidence>
<evidence type="ECO:0000256" key="6">
    <source>
        <dbReference type="ARBA" id="ARBA00023136"/>
    </source>
</evidence>
<dbReference type="EMBL" id="CP062006">
    <property type="protein sequence ID" value="QTC89202.1"/>
    <property type="molecule type" value="Genomic_DNA"/>
</dbReference>
<keyword evidence="9" id="KW-1185">Reference proteome</keyword>
<dbReference type="CDD" id="cd16429">
    <property type="entry name" value="VirB10"/>
    <property type="match status" value="1"/>
</dbReference>
<dbReference type="InterPro" id="IPR042217">
    <property type="entry name" value="T4SS_VirB10/TrbI"/>
</dbReference>
<dbReference type="Gene3D" id="2.40.128.260">
    <property type="entry name" value="Type IV secretion system, VirB10/TraB/TrbI"/>
    <property type="match status" value="2"/>
</dbReference>
<evidence type="ECO:0000256" key="4">
    <source>
        <dbReference type="ARBA" id="ARBA00022692"/>
    </source>
</evidence>
<dbReference type="InterPro" id="IPR005498">
    <property type="entry name" value="T4SS_VirB10/TraB/TrbI"/>
</dbReference>
<dbReference type="NCBIfam" id="NF038091">
    <property type="entry name" value="T4SS_VirB10"/>
    <property type="match status" value="1"/>
</dbReference>
<evidence type="ECO:0000256" key="5">
    <source>
        <dbReference type="ARBA" id="ARBA00022989"/>
    </source>
</evidence>
<organism evidence="8 9">
    <name type="scientific">Brevundimonas pondensis</name>
    <dbReference type="NCBI Taxonomy" id="2774189"/>
    <lineage>
        <taxon>Bacteria</taxon>
        <taxon>Pseudomonadati</taxon>
        <taxon>Pseudomonadota</taxon>
        <taxon>Alphaproteobacteria</taxon>
        <taxon>Caulobacterales</taxon>
        <taxon>Caulobacteraceae</taxon>
        <taxon>Brevundimonas</taxon>
    </lineage>
</organism>
<name>A0ABX7SNB4_9CAUL</name>
<evidence type="ECO:0000256" key="7">
    <source>
        <dbReference type="SAM" id="MobiDB-lite"/>
    </source>
</evidence>
<evidence type="ECO:0000256" key="1">
    <source>
        <dbReference type="ARBA" id="ARBA00004162"/>
    </source>
</evidence>
<feature type="compositionally biased region" description="Basic and acidic residues" evidence="7">
    <location>
        <begin position="70"/>
        <end position="80"/>
    </location>
</feature>
<reference evidence="8 9" key="1">
    <citation type="submission" date="2020-09" db="EMBL/GenBank/DDBJ databases">
        <title>Brevundimonas sp. LVF1 isolated from an oligotrophic pond in Goettingen, Germany.</title>
        <authorList>
            <person name="Friedrich I."/>
            <person name="Klassen A."/>
            <person name="Neubauer H."/>
            <person name="Schneider D."/>
            <person name="Hertel R."/>
            <person name="Daniel R."/>
        </authorList>
    </citation>
    <scope>NUCLEOTIDE SEQUENCE [LARGE SCALE GENOMIC DNA]</scope>
    <source>
        <strain evidence="8 9">LVF1</strain>
    </source>
</reference>
<proteinExistence type="inferred from homology"/>
<feature type="region of interest" description="Disordered" evidence="7">
    <location>
        <begin position="70"/>
        <end position="179"/>
    </location>
</feature>
<keyword evidence="5" id="KW-1133">Transmembrane helix</keyword>
<dbReference type="RefSeq" id="WP_207826973.1">
    <property type="nucleotide sequence ID" value="NZ_CP062006.1"/>
</dbReference>
<feature type="compositionally biased region" description="Basic and acidic residues" evidence="7">
    <location>
        <begin position="132"/>
        <end position="143"/>
    </location>
</feature>
<comment type="similarity">
    <text evidence="2">Belongs to the TrbI/VirB10 family.</text>
</comment>
<dbReference type="InterPro" id="IPR047695">
    <property type="entry name" value="T4SS_VirB10/PtlG"/>
</dbReference>
<dbReference type="Proteomes" id="UP000663942">
    <property type="component" value="Chromosome"/>
</dbReference>
<accession>A0ABX7SNB4</accession>
<gene>
    <name evidence="8" type="primary">virB10</name>
    <name evidence="8" type="ORF">IFE19_07715</name>
</gene>
<sequence>MNGPDDPIAPHGDADASGPPTRAKKRPAGDRTISPVAGRLGGPRGRWIILAALAAGCGVLLFAGWDRGDRPPPERADEPARQFVPFEPARRRAEPPLLSTPDPSAPSLTGEPLVPAIDGAASASPEADPSLDEQRRALAESARRAPVLAYSRSGAAPRSDPAQGWAPASSEPTAPTDLDRLRQAGPIDRVRADRLSDRRFLITAGSSVPCVLQTAMDSVTPGFVSCITPQDVWSDDGSVVLMERGTRVLGEYRSGLQRGRGRLFVLWTRAVTPDGVTVTLASPAADALGRGGFDGRIETHFWERFGGALLLSIVGGATSAAVDLGADRSGVRVTSDAASTALEDSVGIPPTLRKEQGGEVSIFVARDLDFASVYRLRAR</sequence>
<feature type="region of interest" description="Disordered" evidence="7">
    <location>
        <begin position="1"/>
        <end position="39"/>
    </location>
</feature>